<organism evidence="2 3">
    <name type="scientific">Nonomuraea roseoviolacea subsp. carminata</name>
    <dbReference type="NCBI Taxonomy" id="160689"/>
    <lineage>
        <taxon>Bacteria</taxon>
        <taxon>Bacillati</taxon>
        <taxon>Actinomycetota</taxon>
        <taxon>Actinomycetes</taxon>
        <taxon>Streptosporangiales</taxon>
        <taxon>Streptosporangiaceae</taxon>
        <taxon>Nonomuraea</taxon>
    </lineage>
</organism>
<protein>
    <submittedName>
        <fullName evidence="2">Uncharacterized protein</fullName>
    </submittedName>
</protein>
<gene>
    <name evidence="2" type="ORF">HD595_005325</name>
</gene>
<sequence length="42" mass="4440">MPTLGDALRFTGGAIFSRDLGHTDSALPGAGAVPKHTRMPYR</sequence>
<comment type="caution">
    <text evidence="2">The sequence shown here is derived from an EMBL/GenBank/DDBJ whole genome shotgun (WGS) entry which is preliminary data.</text>
</comment>
<proteinExistence type="predicted"/>
<dbReference type="EMBL" id="JAMZEC010000001">
    <property type="protein sequence ID" value="MCP2349203.1"/>
    <property type="molecule type" value="Genomic_DNA"/>
</dbReference>
<dbReference type="Proteomes" id="UP001320766">
    <property type="component" value="Unassembled WGS sequence"/>
</dbReference>
<name>A0ABT1K5C2_9ACTN</name>
<evidence type="ECO:0000313" key="2">
    <source>
        <dbReference type="EMBL" id="MCP2349203.1"/>
    </source>
</evidence>
<keyword evidence="3" id="KW-1185">Reference proteome</keyword>
<accession>A0ABT1K5C2</accession>
<evidence type="ECO:0000313" key="3">
    <source>
        <dbReference type="Proteomes" id="UP001320766"/>
    </source>
</evidence>
<feature type="region of interest" description="Disordered" evidence="1">
    <location>
        <begin position="21"/>
        <end position="42"/>
    </location>
</feature>
<reference evidence="2 3" key="1">
    <citation type="submission" date="2022-06" db="EMBL/GenBank/DDBJ databases">
        <title>Sequencing the genomes of 1000 actinobacteria strains.</title>
        <authorList>
            <person name="Klenk H.-P."/>
        </authorList>
    </citation>
    <scope>NUCLEOTIDE SEQUENCE [LARGE SCALE GENOMIC DNA]</scope>
    <source>
        <strain evidence="2 3">DSM 44170</strain>
    </source>
</reference>
<evidence type="ECO:0000256" key="1">
    <source>
        <dbReference type="SAM" id="MobiDB-lite"/>
    </source>
</evidence>